<accession>A0A2P2JJ08</accession>
<proteinExistence type="predicted"/>
<sequence>MFFFKKKKPARTISIIPKSIATTPTGKTFCRTTAFHVQIFN</sequence>
<organism evidence="1">
    <name type="scientific">Rhizophora mucronata</name>
    <name type="common">Asiatic mangrove</name>
    <dbReference type="NCBI Taxonomy" id="61149"/>
    <lineage>
        <taxon>Eukaryota</taxon>
        <taxon>Viridiplantae</taxon>
        <taxon>Streptophyta</taxon>
        <taxon>Embryophyta</taxon>
        <taxon>Tracheophyta</taxon>
        <taxon>Spermatophyta</taxon>
        <taxon>Magnoliopsida</taxon>
        <taxon>eudicotyledons</taxon>
        <taxon>Gunneridae</taxon>
        <taxon>Pentapetalae</taxon>
        <taxon>rosids</taxon>
        <taxon>fabids</taxon>
        <taxon>Malpighiales</taxon>
        <taxon>Rhizophoraceae</taxon>
        <taxon>Rhizophora</taxon>
    </lineage>
</organism>
<dbReference type="AlphaFoldDB" id="A0A2P2JJ08"/>
<evidence type="ECO:0000313" key="1">
    <source>
        <dbReference type="EMBL" id="MBW93424.1"/>
    </source>
</evidence>
<dbReference type="EMBL" id="GGEC01012941">
    <property type="protein sequence ID" value="MBW93424.1"/>
    <property type="molecule type" value="Transcribed_RNA"/>
</dbReference>
<reference evidence="1" key="1">
    <citation type="submission" date="2018-02" db="EMBL/GenBank/DDBJ databases">
        <title>Rhizophora mucronata_Transcriptome.</title>
        <authorList>
            <person name="Meera S.P."/>
            <person name="Sreeshan A."/>
            <person name="Augustine A."/>
        </authorList>
    </citation>
    <scope>NUCLEOTIDE SEQUENCE</scope>
    <source>
        <tissue evidence="1">Leaf</tissue>
    </source>
</reference>
<name>A0A2P2JJ08_RHIMU</name>
<protein>
    <submittedName>
        <fullName evidence="1">Uncharacterized protein</fullName>
    </submittedName>
</protein>